<accession>A0A1Q9E6S1</accession>
<gene>
    <name evidence="2" type="ORF">AK812_SmicGene13982</name>
</gene>
<dbReference type="EMBL" id="LSRX01000246">
    <property type="protein sequence ID" value="OLQ03108.1"/>
    <property type="molecule type" value="Genomic_DNA"/>
</dbReference>
<dbReference type="AlphaFoldDB" id="A0A1Q9E6S1"/>
<name>A0A1Q9E6S1_SYMMI</name>
<sequence>MTQYWVRGHAGIGSNTGVLDPIPSRFDSNAAYLRLEPVRPTVSMNNIQGSLKLKIGTGAGNDDVLAIENTKSEASSVDQPMSENVNNKNEPIVDEAPNVPENNEPMDAAPNVPENNEPMDEAPNVPEHNEPMDEAPNVPENNELMDVDADSSSDSSSSSSSTHKSALRRRVRELESLLNEATQGHVTIPEYLESVCRPLDKSIKSVAVLFDAHIGIPECGRASSIGQLITAGQLSELPLPLRFRTMPPDTAKVDIIIENTGDGCINALKLVYFEKPVPSSVAVSISSGSGFVLVQRPGPWVVRKGLQWTLDRVSGFQLRCHTLETKGGNGFQRASSATWSPETDELSEGIRFINNFAPECDAMNEQTFWVLTNIRPDSNSPIAGWPEAKVRMMAQNKARGASGATSLSEFPLQTFSLNSSLATNILPLLYPMLTSKAILLLGCPGVGKTPAVIAMAMAIGRHHIRRLQLHGVRPGWRRSKSFDSFRQRCPQVQEAIFLDDPSMGKVDIADLKSFVTVDGDGTVDGRYNDAKLVRNQMRAFASNDTGSDPKVIPSDTMLDSDEFLKLLEPLFDGAHLKHVLAVLKRSAVLVFTETALYLRFPNEKVDGKVHRIVRDDLHKDLLGARDKPVYGAYKQQGIITYPPHFETEGNQEQDMIDAGVERMNKFSNFQEYVDYCDSEIQKWLRPVRHLPPSPSQDSQEASDDTNAQRAALGLPPVFPPIGTGPKPNRLRGGFVYPSSTDATTSSSETPASKMRRLRAKTPSVPVIDAAADTNPGMDADEEAAAHMHD</sequence>
<dbReference type="OrthoDB" id="409152at2759"/>
<feature type="compositionally biased region" description="Polar residues" evidence="1">
    <location>
        <begin position="72"/>
        <end position="89"/>
    </location>
</feature>
<feature type="compositionally biased region" description="Low complexity" evidence="1">
    <location>
        <begin position="737"/>
        <end position="752"/>
    </location>
</feature>
<feature type="compositionally biased region" description="Polar residues" evidence="1">
    <location>
        <begin position="695"/>
        <end position="707"/>
    </location>
</feature>
<dbReference type="Proteomes" id="UP000186817">
    <property type="component" value="Unassembled WGS sequence"/>
</dbReference>
<reference evidence="2 3" key="1">
    <citation type="submission" date="2016-02" db="EMBL/GenBank/DDBJ databases">
        <title>Genome analysis of coral dinoflagellate symbionts highlights evolutionary adaptations to a symbiotic lifestyle.</title>
        <authorList>
            <person name="Aranda M."/>
            <person name="Li Y."/>
            <person name="Liew Y.J."/>
            <person name="Baumgarten S."/>
            <person name="Simakov O."/>
            <person name="Wilson M."/>
            <person name="Piel J."/>
            <person name="Ashoor H."/>
            <person name="Bougouffa S."/>
            <person name="Bajic V.B."/>
            <person name="Ryu T."/>
            <person name="Ravasi T."/>
            <person name="Bayer T."/>
            <person name="Micklem G."/>
            <person name="Kim H."/>
            <person name="Bhak J."/>
            <person name="Lajeunesse T.C."/>
            <person name="Voolstra C.R."/>
        </authorList>
    </citation>
    <scope>NUCLEOTIDE SEQUENCE [LARGE SCALE GENOMIC DNA]</scope>
    <source>
        <strain evidence="2 3">CCMP2467</strain>
    </source>
</reference>
<feature type="region of interest" description="Disordered" evidence="1">
    <location>
        <begin position="688"/>
        <end position="707"/>
    </location>
</feature>
<proteinExistence type="predicted"/>
<dbReference type="SUPFAM" id="SSF52540">
    <property type="entry name" value="P-loop containing nucleoside triphosphate hydrolases"/>
    <property type="match status" value="1"/>
</dbReference>
<protein>
    <submittedName>
        <fullName evidence="2">Uncharacterized protein</fullName>
    </submittedName>
</protein>
<evidence type="ECO:0000313" key="2">
    <source>
        <dbReference type="EMBL" id="OLQ03108.1"/>
    </source>
</evidence>
<organism evidence="2 3">
    <name type="scientific">Symbiodinium microadriaticum</name>
    <name type="common">Dinoflagellate</name>
    <name type="synonym">Zooxanthella microadriatica</name>
    <dbReference type="NCBI Taxonomy" id="2951"/>
    <lineage>
        <taxon>Eukaryota</taxon>
        <taxon>Sar</taxon>
        <taxon>Alveolata</taxon>
        <taxon>Dinophyceae</taxon>
        <taxon>Suessiales</taxon>
        <taxon>Symbiodiniaceae</taxon>
        <taxon>Symbiodinium</taxon>
    </lineage>
</organism>
<evidence type="ECO:0000256" key="1">
    <source>
        <dbReference type="SAM" id="MobiDB-lite"/>
    </source>
</evidence>
<feature type="region of interest" description="Disordered" evidence="1">
    <location>
        <begin position="72"/>
        <end position="167"/>
    </location>
</feature>
<feature type="compositionally biased region" description="Low complexity" evidence="1">
    <location>
        <begin position="152"/>
        <end position="161"/>
    </location>
</feature>
<keyword evidence="3" id="KW-1185">Reference proteome</keyword>
<comment type="caution">
    <text evidence="2">The sequence shown here is derived from an EMBL/GenBank/DDBJ whole genome shotgun (WGS) entry which is preliminary data.</text>
</comment>
<evidence type="ECO:0000313" key="3">
    <source>
        <dbReference type="Proteomes" id="UP000186817"/>
    </source>
</evidence>
<dbReference type="InterPro" id="IPR027417">
    <property type="entry name" value="P-loop_NTPase"/>
</dbReference>
<feature type="region of interest" description="Disordered" evidence="1">
    <location>
        <begin position="712"/>
        <end position="789"/>
    </location>
</feature>